<protein>
    <submittedName>
        <fullName evidence="1">DUF2461 domain-containing protein</fullName>
    </submittedName>
</protein>
<keyword evidence="2" id="KW-1185">Reference proteome</keyword>
<dbReference type="InterPro" id="IPR012808">
    <property type="entry name" value="CHP02453"/>
</dbReference>
<dbReference type="NCBIfam" id="TIGR02453">
    <property type="entry name" value="TIGR02453 family protein"/>
    <property type="match status" value="1"/>
</dbReference>
<evidence type="ECO:0000313" key="1">
    <source>
        <dbReference type="EMBL" id="GAA3982256.1"/>
    </source>
</evidence>
<dbReference type="PANTHER" id="PTHR36452">
    <property type="entry name" value="CHROMOSOME 12, WHOLE GENOME SHOTGUN SEQUENCE"/>
    <property type="match status" value="1"/>
</dbReference>
<gene>
    <name evidence="1" type="ORF">GCM10022407_29400</name>
</gene>
<comment type="caution">
    <text evidence="1">The sequence shown here is derived from an EMBL/GenBank/DDBJ whole genome shotgun (WGS) entry which is preliminary data.</text>
</comment>
<accession>A0ABP7QGQ0</accession>
<dbReference type="PIRSF" id="PIRSF028451">
    <property type="entry name" value="UCP028451"/>
    <property type="match status" value="1"/>
</dbReference>
<dbReference type="Proteomes" id="UP001501556">
    <property type="component" value="Unassembled WGS sequence"/>
</dbReference>
<reference evidence="2" key="1">
    <citation type="journal article" date="2019" name="Int. J. Syst. Evol. Microbiol.">
        <title>The Global Catalogue of Microorganisms (GCM) 10K type strain sequencing project: providing services to taxonomists for standard genome sequencing and annotation.</title>
        <authorList>
            <consortium name="The Broad Institute Genomics Platform"/>
            <consortium name="The Broad Institute Genome Sequencing Center for Infectious Disease"/>
            <person name="Wu L."/>
            <person name="Ma J."/>
        </authorList>
    </citation>
    <scope>NUCLEOTIDE SEQUENCE [LARGE SCALE GENOMIC DNA]</scope>
    <source>
        <strain evidence="2">JCM 17217</strain>
    </source>
</reference>
<dbReference type="InterPro" id="IPR015996">
    <property type="entry name" value="UCP028451"/>
</dbReference>
<sequence>MQLKPLFTFLTGLAKHNERPWFQERKATYDQLRAPFEEDAEFWACGLAQLDPALASAEGRKSLFRIYRDVRFSKNKDPYKTHFSAYFTAGPSKDVDSPGYYLQLGPSGQTMIAGGLYMPDKTQLAAIRQEIDYNADELKAILAAPDFQRYFGTLGGDKLKKSPAAYSADHPEIELLRHKSFVAVRHLADADVLANSDFRAYVLEVFAAMVPLCQFLRRAVEA</sequence>
<evidence type="ECO:0000313" key="2">
    <source>
        <dbReference type="Proteomes" id="UP001501556"/>
    </source>
</evidence>
<dbReference type="EMBL" id="BAABDI010000022">
    <property type="protein sequence ID" value="GAA3982256.1"/>
    <property type="molecule type" value="Genomic_DNA"/>
</dbReference>
<organism evidence="1 2">
    <name type="scientific">Hymenobacter antarcticus</name>
    <dbReference type="NCBI Taxonomy" id="486270"/>
    <lineage>
        <taxon>Bacteria</taxon>
        <taxon>Pseudomonadati</taxon>
        <taxon>Bacteroidota</taxon>
        <taxon>Cytophagia</taxon>
        <taxon>Cytophagales</taxon>
        <taxon>Hymenobacteraceae</taxon>
        <taxon>Hymenobacter</taxon>
    </lineage>
</organism>
<dbReference type="RefSeq" id="WP_345125594.1">
    <property type="nucleotide sequence ID" value="NZ_BAABDI010000022.1"/>
</dbReference>
<dbReference type="PANTHER" id="PTHR36452:SF1">
    <property type="entry name" value="DUF2461 DOMAIN-CONTAINING PROTEIN"/>
    <property type="match status" value="1"/>
</dbReference>
<dbReference type="Pfam" id="PF09365">
    <property type="entry name" value="DUF2461"/>
    <property type="match status" value="1"/>
</dbReference>
<proteinExistence type="predicted"/>
<name>A0ABP7QGQ0_9BACT</name>